<feature type="transmembrane region" description="Helical" evidence="1">
    <location>
        <begin position="246"/>
        <end position="268"/>
    </location>
</feature>
<reference evidence="2 3" key="1">
    <citation type="submission" date="2020-08" db="EMBL/GenBank/DDBJ databases">
        <title>Genomic Encyclopedia of Type Strains, Phase IV (KMG-IV): sequencing the most valuable type-strain genomes for metagenomic binning, comparative biology and taxonomic classification.</title>
        <authorList>
            <person name="Goeker M."/>
        </authorList>
    </citation>
    <scope>NUCLEOTIDE SEQUENCE [LARGE SCALE GENOMIC DNA]</scope>
    <source>
        <strain evidence="2 3">DSM 27203</strain>
    </source>
</reference>
<feature type="transmembrane region" description="Helical" evidence="1">
    <location>
        <begin position="72"/>
        <end position="89"/>
    </location>
</feature>
<dbReference type="RefSeq" id="WP_184006119.1">
    <property type="nucleotide sequence ID" value="NZ_BAABIF010000026.1"/>
</dbReference>
<evidence type="ECO:0008006" key="4">
    <source>
        <dbReference type="Google" id="ProtNLM"/>
    </source>
</evidence>
<organism evidence="2 3">
    <name type="scientific">Stakelama sediminis</name>
    <dbReference type="NCBI Taxonomy" id="463200"/>
    <lineage>
        <taxon>Bacteria</taxon>
        <taxon>Pseudomonadati</taxon>
        <taxon>Pseudomonadota</taxon>
        <taxon>Alphaproteobacteria</taxon>
        <taxon>Sphingomonadales</taxon>
        <taxon>Sphingomonadaceae</taxon>
        <taxon>Stakelama</taxon>
    </lineage>
</organism>
<feature type="transmembrane region" description="Helical" evidence="1">
    <location>
        <begin position="95"/>
        <end position="119"/>
    </location>
</feature>
<dbReference type="Proteomes" id="UP000554342">
    <property type="component" value="Unassembled WGS sequence"/>
</dbReference>
<protein>
    <recommendedName>
        <fullName evidence="4">O-antigen/teichoic acid export membrane protein</fullName>
    </recommendedName>
</protein>
<feature type="transmembrane region" description="Helical" evidence="1">
    <location>
        <begin position="386"/>
        <end position="409"/>
    </location>
</feature>
<feature type="transmembrane region" description="Helical" evidence="1">
    <location>
        <begin position="207"/>
        <end position="226"/>
    </location>
</feature>
<accession>A0A840Z2J0</accession>
<comment type="caution">
    <text evidence="2">The sequence shown here is derived from an EMBL/GenBank/DDBJ whole genome shotgun (WGS) entry which is preliminary data.</text>
</comment>
<keyword evidence="1" id="KW-0472">Membrane</keyword>
<gene>
    <name evidence="2" type="ORF">FHR23_003327</name>
</gene>
<proteinExistence type="predicted"/>
<dbReference type="EMBL" id="JACIJI010000015">
    <property type="protein sequence ID" value="MBB5720361.1"/>
    <property type="molecule type" value="Genomic_DNA"/>
</dbReference>
<feature type="transmembrane region" description="Helical" evidence="1">
    <location>
        <begin position="280"/>
        <end position="306"/>
    </location>
</feature>
<keyword evidence="1" id="KW-0812">Transmembrane</keyword>
<feature type="transmembrane region" description="Helical" evidence="1">
    <location>
        <begin position="326"/>
        <end position="347"/>
    </location>
</feature>
<keyword evidence="3" id="KW-1185">Reference proteome</keyword>
<feature type="transmembrane region" description="Helical" evidence="1">
    <location>
        <begin position="7"/>
        <end position="28"/>
    </location>
</feature>
<sequence length="427" mass="45709">MTSAISFFIVRSLGLISQLAGLMIVIKILGEYQFGRYALILSAATIFAQIVDFGQSRYLFKQAHKGMGVGRLAFWSILSRLLSLAVLILPASIYAYAAGISVLAFIAGALSIIISQLITINRYKLIMDGKILVSIFLDSLQGIIFFLLILSTYESNFAVSVGAVFLMMLISFLVSFLASVIISSSGPAWIKALKAVARTSIRRSKKGVAFIALNSIYVGIEMFLTVSRFSLPVILAEFLGFKAEVAAVGLFQRIIGLEISLISVTVTAKIKDYYRDGVQGIINLAPAAISALVTGAGAYLGLVLFGPVTSWLGLNSASTLLSLLDSLAGLPCRIAVATAAVAFYIHLSMAVLGADKRKVRCISAGVGVALMVVLASTLPSDPYDRLSIIIDAFAIGQFASIACLMWLAVRCGIRFTRKSTQQDMPVP</sequence>
<keyword evidence="1" id="KW-1133">Transmembrane helix</keyword>
<feature type="transmembrane region" description="Helical" evidence="1">
    <location>
        <begin position="359"/>
        <end position="380"/>
    </location>
</feature>
<feature type="transmembrane region" description="Helical" evidence="1">
    <location>
        <begin position="131"/>
        <end position="151"/>
    </location>
</feature>
<name>A0A840Z2J0_9SPHN</name>
<feature type="transmembrane region" description="Helical" evidence="1">
    <location>
        <begin position="34"/>
        <end position="51"/>
    </location>
</feature>
<evidence type="ECO:0000313" key="2">
    <source>
        <dbReference type="EMBL" id="MBB5720361.1"/>
    </source>
</evidence>
<dbReference type="AlphaFoldDB" id="A0A840Z2J0"/>
<evidence type="ECO:0000313" key="3">
    <source>
        <dbReference type="Proteomes" id="UP000554342"/>
    </source>
</evidence>
<evidence type="ECO:0000256" key="1">
    <source>
        <dbReference type="SAM" id="Phobius"/>
    </source>
</evidence>
<feature type="transmembrane region" description="Helical" evidence="1">
    <location>
        <begin position="157"/>
        <end position="186"/>
    </location>
</feature>